<dbReference type="Gene3D" id="2.140.10.30">
    <property type="entry name" value="Dipeptidylpeptidase IV, N-terminal domain"/>
    <property type="match status" value="2"/>
</dbReference>
<keyword evidence="1" id="KW-0732">Signal</keyword>
<evidence type="ECO:0000256" key="1">
    <source>
        <dbReference type="SAM" id="SignalP"/>
    </source>
</evidence>
<keyword evidence="4" id="KW-0645">Protease</keyword>
<dbReference type="InterPro" id="IPR029058">
    <property type="entry name" value="AB_hydrolase_fold"/>
</dbReference>
<comment type="caution">
    <text evidence="4">The sequence shown here is derived from an EMBL/GenBank/DDBJ whole genome shotgun (WGS) entry which is preliminary data.</text>
</comment>
<dbReference type="GO" id="GO:0006508">
    <property type="term" value="P:proteolysis"/>
    <property type="evidence" value="ECO:0007669"/>
    <property type="project" value="InterPro"/>
</dbReference>
<evidence type="ECO:0000259" key="2">
    <source>
        <dbReference type="Pfam" id="PF00326"/>
    </source>
</evidence>
<dbReference type="PANTHER" id="PTHR11731">
    <property type="entry name" value="PROTEASE FAMILY S9B,C DIPEPTIDYL-PEPTIDASE IV-RELATED"/>
    <property type="match status" value="1"/>
</dbReference>
<dbReference type="AlphaFoldDB" id="A0A3N1PVE4"/>
<dbReference type="SUPFAM" id="SSF53474">
    <property type="entry name" value="alpha/beta-Hydrolases"/>
    <property type="match status" value="1"/>
</dbReference>
<name>A0A3N1PVE4_9GAMM</name>
<dbReference type="EMBL" id="RJUL01000001">
    <property type="protein sequence ID" value="ROQ30737.1"/>
    <property type="molecule type" value="Genomic_DNA"/>
</dbReference>
<evidence type="ECO:0000313" key="4">
    <source>
        <dbReference type="EMBL" id="ROQ30737.1"/>
    </source>
</evidence>
<organism evidence="4 5">
    <name type="scientific">Gallaecimonas pentaromativorans</name>
    <dbReference type="NCBI Taxonomy" id="584787"/>
    <lineage>
        <taxon>Bacteria</taxon>
        <taxon>Pseudomonadati</taxon>
        <taxon>Pseudomonadota</taxon>
        <taxon>Gammaproteobacteria</taxon>
        <taxon>Enterobacterales</taxon>
        <taxon>Gallaecimonadaceae</taxon>
        <taxon>Gallaecimonas</taxon>
    </lineage>
</organism>
<accession>A0A3N1PVE4</accession>
<reference evidence="4 5" key="1">
    <citation type="submission" date="2018-11" db="EMBL/GenBank/DDBJ databases">
        <title>Genomic Encyclopedia of Type Strains, Phase IV (KMG-IV): sequencing the most valuable type-strain genomes for metagenomic binning, comparative biology and taxonomic classification.</title>
        <authorList>
            <person name="Goeker M."/>
        </authorList>
    </citation>
    <scope>NUCLEOTIDE SEQUENCE [LARGE SCALE GENOMIC DNA]</scope>
    <source>
        <strain evidence="4 5">DSM 21945</strain>
    </source>
</reference>
<dbReference type="GO" id="GO:0008236">
    <property type="term" value="F:serine-type peptidase activity"/>
    <property type="evidence" value="ECO:0007669"/>
    <property type="project" value="InterPro"/>
</dbReference>
<protein>
    <submittedName>
        <fullName evidence="4">Dipeptidyl aminopeptidase/acylaminoacyl peptidase</fullName>
    </submittedName>
</protein>
<dbReference type="PANTHER" id="PTHR11731:SF193">
    <property type="entry name" value="DIPEPTIDYL PEPTIDASE 9"/>
    <property type="match status" value="1"/>
</dbReference>
<dbReference type="InterPro" id="IPR002469">
    <property type="entry name" value="Peptidase_S9B_N"/>
</dbReference>
<dbReference type="InterPro" id="IPR001375">
    <property type="entry name" value="Peptidase_S9_cat"/>
</dbReference>
<dbReference type="GO" id="GO:0004177">
    <property type="term" value="F:aminopeptidase activity"/>
    <property type="evidence" value="ECO:0007669"/>
    <property type="project" value="UniProtKB-KW"/>
</dbReference>
<proteinExistence type="predicted"/>
<feature type="domain" description="Dipeptidylpeptidase IV N-terminal" evidence="3">
    <location>
        <begin position="367"/>
        <end position="525"/>
    </location>
</feature>
<dbReference type="STRING" id="584787.GCA_001247655_03672"/>
<dbReference type="Gene3D" id="3.40.50.1820">
    <property type="entry name" value="alpha/beta hydrolase"/>
    <property type="match status" value="1"/>
</dbReference>
<keyword evidence="5" id="KW-1185">Reference proteome</keyword>
<feature type="signal peptide" evidence="1">
    <location>
        <begin position="1"/>
        <end position="18"/>
    </location>
</feature>
<dbReference type="RefSeq" id="WP_123420502.1">
    <property type="nucleotide sequence ID" value="NZ_RJUL01000001.1"/>
</dbReference>
<dbReference type="SUPFAM" id="SSF82171">
    <property type="entry name" value="DPP6 N-terminal domain-like"/>
    <property type="match status" value="1"/>
</dbReference>
<sequence length="813" mass="91838">MKKALIPLALSVVLSACATTQSSTQTPAAAAKPDYQVQTPATMRDASGHPTLEQIMSDPQWIARSPQQPFVGADGQVYFWQQRESSELYDLMTVKAGKVAKVADQDRYQHVDGGVWQNGRHAYSYQGNLYLQQQGQVRQLTGTSDSDSDPQFLSDGRIAFQRGNAIYTVDPASGLVRMLASVELKKQPEKLKEAKGYLETEQKKLLQWVDKKYYQDPKAQLAEEDKLQAADPTANPEPFYLGEGRRLVELSLSKDGSKLVVVTENDTPERADKDIMPNYLGRSGEIEVRQVRQRVAEWKPNPQVFTVIDLKTRAKKDLALSDLPGIDKDPLAKVREENRKAGYQVEPFKGPRAVHLIEDWSGHQLPIQWSDDGKLALMLEAEDNKDRWLVTADLKTGGLTTQHHLHDDAWVNYQFNDFGWLKNDSLWYQSEESGYSHLYLKPWGGKAKQLTHGAWEVHDPVLSADEQSIYFKGNVKHPGIYEVYKLDLASDTQTALTDLNGMTDFVLSPDNKELVLTHSKVLSPPELYSLNTSGGTPKQLTHTVSKAFEDSPWIAPKIVAIPSSHTQQPIYAKIYLPKNFDPAKHYPAVVFNHGAGYLQEVDMGWSDYFREFMFNSMLASQGYVVMDMDYRASEGYGRDWRTAIYRQMGTPEVQDLKDGVNYMASKYGVDKSRVGTYGGSYGGFLTFMSLYTAPDLFKAGAALRPVADWANYNAPYTANILNLPGNDPIAYHRSSPIYFAKNLQSQLLIMSGILDDNVFFQDSVRMVQHLIELHKTNHFSVAPYPVEHHGFRQPSSWLDEYQRIYNLMQQNLK</sequence>
<gene>
    <name evidence="4" type="ORF">EDC28_101429</name>
</gene>
<keyword evidence="4" id="KW-0031">Aminopeptidase</keyword>
<evidence type="ECO:0000313" key="5">
    <source>
        <dbReference type="Proteomes" id="UP000268033"/>
    </source>
</evidence>
<dbReference type="Pfam" id="PF00326">
    <property type="entry name" value="Peptidase_S9"/>
    <property type="match status" value="1"/>
</dbReference>
<dbReference type="Pfam" id="PF00930">
    <property type="entry name" value="DPPIV_N"/>
    <property type="match status" value="1"/>
</dbReference>
<dbReference type="GO" id="GO:0008239">
    <property type="term" value="F:dipeptidyl-peptidase activity"/>
    <property type="evidence" value="ECO:0007669"/>
    <property type="project" value="TreeGrafter"/>
</dbReference>
<dbReference type="Proteomes" id="UP000268033">
    <property type="component" value="Unassembled WGS sequence"/>
</dbReference>
<dbReference type="PROSITE" id="PS51257">
    <property type="entry name" value="PROKAR_LIPOPROTEIN"/>
    <property type="match status" value="1"/>
</dbReference>
<dbReference type="InterPro" id="IPR050278">
    <property type="entry name" value="Serine_Prot_S9B/DPPIV"/>
</dbReference>
<feature type="domain" description="Peptidase S9 prolyl oligopeptidase catalytic" evidence="2">
    <location>
        <begin position="616"/>
        <end position="813"/>
    </location>
</feature>
<feature type="chain" id="PRO_5017943170" evidence="1">
    <location>
        <begin position="19"/>
        <end position="813"/>
    </location>
</feature>
<keyword evidence="4" id="KW-0378">Hydrolase</keyword>
<evidence type="ECO:0000259" key="3">
    <source>
        <dbReference type="Pfam" id="PF00930"/>
    </source>
</evidence>